<dbReference type="EMBL" id="FUWH01000007">
    <property type="protein sequence ID" value="SJZ96217.1"/>
    <property type="molecule type" value="Genomic_DNA"/>
</dbReference>
<name>A0A1T4PY23_9BACT</name>
<dbReference type="AlphaFoldDB" id="A0A1T4PY23"/>
<proteinExistence type="predicted"/>
<dbReference type="Pfam" id="PF14362">
    <property type="entry name" value="DUF4407"/>
    <property type="match status" value="1"/>
</dbReference>
<keyword evidence="2" id="KW-0472">Membrane</keyword>
<dbReference type="InterPro" id="IPR025519">
    <property type="entry name" value="DUF4407"/>
</dbReference>
<dbReference type="STRING" id="413434.SAMN04488132_10718"/>
<protein>
    <recommendedName>
        <fullName evidence="5">DUF4407 domain-containing protein</fullName>
    </recommendedName>
</protein>
<evidence type="ECO:0000313" key="4">
    <source>
        <dbReference type="Proteomes" id="UP000190888"/>
    </source>
</evidence>
<evidence type="ECO:0000256" key="1">
    <source>
        <dbReference type="SAM" id="Coils"/>
    </source>
</evidence>
<keyword evidence="4" id="KW-1185">Reference proteome</keyword>
<reference evidence="3 4" key="1">
    <citation type="submission" date="2017-02" db="EMBL/GenBank/DDBJ databases">
        <authorList>
            <person name="Peterson S.W."/>
        </authorList>
    </citation>
    <scope>NUCLEOTIDE SEQUENCE [LARGE SCALE GENOMIC DNA]</scope>
    <source>
        <strain evidence="3 4">DSM 22335</strain>
    </source>
</reference>
<feature type="transmembrane region" description="Helical" evidence="2">
    <location>
        <begin position="44"/>
        <end position="65"/>
    </location>
</feature>
<gene>
    <name evidence="3" type="ORF">SAMN04488132_10718</name>
</gene>
<evidence type="ECO:0000256" key="2">
    <source>
        <dbReference type="SAM" id="Phobius"/>
    </source>
</evidence>
<accession>A0A1T4PY23</accession>
<dbReference type="RefSeq" id="WP_078831800.1">
    <property type="nucleotide sequence ID" value="NZ_FUWH01000007.1"/>
</dbReference>
<keyword evidence="2" id="KW-1133">Transmembrane helix</keyword>
<organism evidence="3 4">
    <name type="scientific">Sediminibacterium ginsengisoli</name>
    <dbReference type="NCBI Taxonomy" id="413434"/>
    <lineage>
        <taxon>Bacteria</taxon>
        <taxon>Pseudomonadati</taxon>
        <taxon>Bacteroidota</taxon>
        <taxon>Chitinophagia</taxon>
        <taxon>Chitinophagales</taxon>
        <taxon>Chitinophagaceae</taxon>
        <taxon>Sediminibacterium</taxon>
    </lineage>
</organism>
<keyword evidence="2" id="KW-0812">Transmembrane</keyword>
<dbReference type="Proteomes" id="UP000190888">
    <property type="component" value="Unassembled WGS sequence"/>
</dbReference>
<feature type="coiled-coil region" evidence="1">
    <location>
        <begin position="170"/>
        <end position="230"/>
    </location>
</feature>
<feature type="transmembrane region" description="Helical" evidence="2">
    <location>
        <begin position="71"/>
        <end position="90"/>
    </location>
</feature>
<evidence type="ECO:0000313" key="3">
    <source>
        <dbReference type="EMBL" id="SJZ96217.1"/>
    </source>
</evidence>
<sequence>MQENNTPVPGGYRYAPTPATRFLWWLSTAEADLLRDCSIDRGRYAIIGMNVLATWLFATLAWTYFFSTVTPYLMVAILLGILMGGIVLSIDRTLIRGISRSSGRKAVPVLFRLLLALVIGLFMAQPALLYLFNKEIKVQVSLDNEIRRKEKLAGLDSLYQPAVTSLNLQKQNLQAELTARYREVAAARENFIAETDGTGGSGKVGMKDIAQAKQREYQKLDEAYRQLGNNLQPQLQRADSNLQVLSQRKIQEQAAFDQLLNDGFITRIEALQHLVSNNTAVAYRYYLLVALLMLIELMPVIAKLVLPEGSYEEKLKLREQLEKELQETRHAGEMATGKSYIEKAGEHDRQLLAAFFAATDPVRQQALQQKIKAWQESGQPFKSLYEELKKELATHA</sequence>
<dbReference type="OrthoDB" id="646640at2"/>
<feature type="transmembrane region" description="Helical" evidence="2">
    <location>
        <begin position="110"/>
        <end position="132"/>
    </location>
</feature>
<evidence type="ECO:0008006" key="5">
    <source>
        <dbReference type="Google" id="ProtNLM"/>
    </source>
</evidence>
<keyword evidence="1" id="KW-0175">Coiled coil</keyword>